<dbReference type="Pfam" id="PF02518">
    <property type="entry name" value="HATPase_c"/>
    <property type="match status" value="1"/>
</dbReference>
<proteinExistence type="predicted"/>
<dbReference type="SUPFAM" id="SSF48452">
    <property type="entry name" value="TPR-like"/>
    <property type="match status" value="1"/>
</dbReference>
<evidence type="ECO:0000313" key="7">
    <source>
        <dbReference type="Proteomes" id="UP000664034"/>
    </source>
</evidence>
<evidence type="ECO:0000313" key="6">
    <source>
        <dbReference type="EMBL" id="MBO0935450.1"/>
    </source>
</evidence>
<keyword evidence="3" id="KW-0902">Two-component regulatory system</keyword>
<dbReference type="InterPro" id="IPR005467">
    <property type="entry name" value="His_kinase_dom"/>
</dbReference>
<dbReference type="Gene3D" id="1.20.5.1930">
    <property type="match status" value="1"/>
</dbReference>
<dbReference type="Proteomes" id="UP000664034">
    <property type="component" value="Unassembled WGS sequence"/>
</dbReference>
<dbReference type="InterPro" id="IPR011990">
    <property type="entry name" value="TPR-like_helical_dom_sf"/>
</dbReference>
<dbReference type="EMBL" id="JAFMYV010000001">
    <property type="protein sequence ID" value="MBO0935450.1"/>
    <property type="molecule type" value="Genomic_DNA"/>
</dbReference>
<dbReference type="InterPro" id="IPR003594">
    <property type="entry name" value="HATPase_dom"/>
</dbReference>
<protein>
    <submittedName>
        <fullName evidence="6">Sensor histidine kinase</fullName>
    </submittedName>
</protein>
<keyword evidence="1" id="KW-0808">Transferase</keyword>
<reference evidence="6" key="1">
    <citation type="submission" date="2021-03" db="EMBL/GenBank/DDBJ databases">
        <title>Fibrella sp. HMF5335 genome sequencing and assembly.</title>
        <authorList>
            <person name="Kang H."/>
            <person name="Kim H."/>
            <person name="Bae S."/>
            <person name="Joh K."/>
        </authorList>
    </citation>
    <scope>NUCLEOTIDE SEQUENCE</scope>
    <source>
        <strain evidence="6">HMF5335</strain>
    </source>
</reference>
<gene>
    <name evidence="6" type="ORF">J2I47_02705</name>
</gene>
<dbReference type="AlphaFoldDB" id="A0A939GDC5"/>
<organism evidence="6 7">
    <name type="scientific">Fibrella rubiginis</name>
    <dbReference type="NCBI Taxonomy" id="2817060"/>
    <lineage>
        <taxon>Bacteria</taxon>
        <taxon>Pseudomonadati</taxon>
        <taxon>Bacteroidota</taxon>
        <taxon>Cytophagia</taxon>
        <taxon>Cytophagales</taxon>
        <taxon>Spirosomataceae</taxon>
        <taxon>Fibrella</taxon>
    </lineage>
</organism>
<keyword evidence="4" id="KW-0812">Transmembrane</keyword>
<comment type="caution">
    <text evidence="6">The sequence shown here is derived from an EMBL/GenBank/DDBJ whole genome shotgun (WGS) entry which is preliminary data.</text>
</comment>
<dbReference type="SMART" id="SM00387">
    <property type="entry name" value="HATPase_c"/>
    <property type="match status" value="1"/>
</dbReference>
<dbReference type="Gene3D" id="3.30.565.10">
    <property type="entry name" value="Histidine kinase-like ATPase, C-terminal domain"/>
    <property type="match status" value="1"/>
</dbReference>
<keyword evidence="2 6" id="KW-0418">Kinase</keyword>
<dbReference type="SUPFAM" id="SSF55874">
    <property type="entry name" value="ATPase domain of HSP90 chaperone/DNA topoisomerase II/histidine kinase"/>
    <property type="match status" value="1"/>
</dbReference>
<evidence type="ECO:0000256" key="1">
    <source>
        <dbReference type="ARBA" id="ARBA00022679"/>
    </source>
</evidence>
<accession>A0A939GDC5</accession>
<dbReference type="GO" id="GO:0000155">
    <property type="term" value="F:phosphorelay sensor kinase activity"/>
    <property type="evidence" value="ECO:0007669"/>
    <property type="project" value="InterPro"/>
</dbReference>
<keyword evidence="4" id="KW-0472">Membrane</keyword>
<dbReference type="InterPro" id="IPR036890">
    <property type="entry name" value="HATPase_C_sf"/>
</dbReference>
<dbReference type="PANTHER" id="PTHR24421">
    <property type="entry name" value="NITRATE/NITRITE SENSOR PROTEIN NARX-RELATED"/>
    <property type="match status" value="1"/>
</dbReference>
<evidence type="ECO:0000256" key="4">
    <source>
        <dbReference type="SAM" id="Phobius"/>
    </source>
</evidence>
<dbReference type="PANTHER" id="PTHR24421:SF59">
    <property type="entry name" value="OXYGEN SENSOR HISTIDINE KINASE NREB"/>
    <property type="match status" value="1"/>
</dbReference>
<dbReference type="GO" id="GO:0016020">
    <property type="term" value="C:membrane"/>
    <property type="evidence" value="ECO:0007669"/>
    <property type="project" value="InterPro"/>
</dbReference>
<evidence type="ECO:0000256" key="2">
    <source>
        <dbReference type="ARBA" id="ARBA00022777"/>
    </source>
</evidence>
<sequence length="589" mass="67107">MPMPLTATIVRLLLFFLLGPLVAVVAAEVPPIEKVKREIKQLQADKKYVEAAKAYEQLSWLYHQRYGYNKYTMDAYFNGLKNYSMAGDSLGYYNVHILIGNYYNQDYFMQTYAEKYLKQALAYFARTHNYPKVIECRLGIANIEEKKAPVSKTLIAQLRATEKMCILYKQPNFQAYALNLLADTYLRSKNPDSAQYFISRSLVLSKQLNVNWLIALNYFYAGIVNQFKNQHRLAIYNYQKSYALAEAEKNLSTLRELSRHMADSYSYLNDYENAYKISLKSLAFTNQFYYSQQTKSIRLQELDSQIKTLAVEKQLAEEQSSHQRIINTVLIGILFISALGVFALFFLRRQQKLIAHQQAVISQQQIRQLELKSLQAMIEGQEGERSRIARDLHDGLGIQLSRIKLFVEAHQDQLPLSVKDPLNQFLDEACTETRLISNNLRPYALSTFGLLPALEDLIQKLNLVNETSLVLEHYGDMPDLLDEASVMLYRVVQELLNNALKHAHAHTVNVQIVVNDEALLVSVDDDGRGGTFPDDAPGAPSKGNGISNIKSRIAYLGGQVMWQSTRETGTSVMISLPMQKLVKTSPMLA</sequence>
<name>A0A939GDC5_9BACT</name>
<dbReference type="InterPro" id="IPR011712">
    <property type="entry name" value="Sig_transdc_His_kin_sub3_dim/P"/>
</dbReference>
<dbReference type="InterPro" id="IPR050482">
    <property type="entry name" value="Sensor_HK_TwoCompSys"/>
</dbReference>
<keyword evidence="4" id="KW-1133">Transmembrane helix</keyword>
<dbReference type="GO" id="GO:0046983">
    <property type="term" value="F:protein dimerization activity"/>
    <property type="evidence" value="ECO:0007669"/>
    <property type="project" value="InterPro"/>
</dbReference>
<feature type="transmembrane region" description="Helical" evidence="4">
    <location>
        <begin position="325"/>
        <end position="347"/>
    </location>
</feature>
<evidence type="ECO:0000256" key="3">
    <source>
        <dbReference type="ARBA" id="ARBA00023012"/>
    </source>
</evidence>
<dbReference type="Pfam" id="PF07730">
    <property type="entry name" value="HisKA_3"/>
    <property type="match status" value="1"/>
</dbReference>
<dbReference type="PROSITE" id="PS50109">
    <property type="entry name" value="HIS_KIN"/>
    <property type="match status" value="1"/>
</dbReference>
<evidence type="ECO:0000259" key="5">
    <source>
        <dbReference type="PROSITE" id="PS50109"/>
    </source>
</evidence>
<dbReference type="CDD" id="cd16917">
    <property type="entry name" value="HATPase_UhpB-NarQ-NarX-like"/>
    <property type="match status" value="1"/>
</dbReference>
<feature type="domain" description="Histidine kinase" evidence="5">
    <location>
        <begin position="387"/>
        <end position="580"/>
    </location>
</feature>
<keyword evidence="7" id="KW-1185">Reference proteome</keyword>
<dbReference type="Gene3D" id="1.25.40.10">
    <property type="entry name" value="Tetratricopeptide repeat domain"/>
    <property type="match status" value="1"/>
</dbReference>